<gene>
    <name evidence="1" type="ORF">M0D58_12835</name>
</gene>
<sequence length="218" mass="26509">MKVAIFILNFIYCFTYSQKYEYRYQFFFIGEKIEEKQELKLSNRIIIPSYKYEHDFFKIDDDVVLLPLMKRNVPLRESIESQTTYKVIKVIKGQYDEKLLSSVHTTYISEPPIFEIQEAKKSQYVLIGVIRLENMWCQSFVEKVYPIKNNKWVLPYKNNYPFINYKKVFPKKIKNSERVKMIINDSFYNTKHYSMPEFVKPYYKKRKKYIAVTQAFVF</sequence>
<organism evidence="1 2">
    <name type="scientific">Chryseobacterium nepalense</name>
    <dbReference type="NCBI Taxonomy" id="1854498"/>
    <lineage>
        <taxon>Bacteria</taxon>
        <taxon>Pseudomonadati</taxon>
        <taxon>Bacteroidota</taxon>
        <taxon>Flavobacteriia</taxon>
        <taxon>Flavobacteriales</taxon>
        <taxon>Weeksellaceae</taxon>
        <taxon>Chryseobacterium group</taxon>
        <taxon>Chryseobacterium</taxon>
    </lineage>
</organism>
<dbReference type="Proteomes" id="UP000830552">
    <property type="component" value="Chromosome"/>
</dbReference>
<accession>A0ABY4K5Q1</accession>
<protein>
    <submittedName>
        <fullName evidence="1">Uncharacterized protein</fullName>
    </submittedName>
</protein>
<dbReference type="EMBL" id="CP096203">
    <property type="protein sequence ID" value="UPQ74932.1"/>
    <property type="molecule type" value="Genomic_DNA"/>
</dbReference>
<name>A0ABY4K5Q1_9FLAO</name>
<evidence type="ECO:0000313" key="2">
    <source>
        <dbReference type="Proteomes" id="UP000830552"/>
    </source>
</evidence>
<dbReference type="RefSeq" id="WP_248390020.1">
    <property type="nucleotide sequence ID" value="NZ_CP096203.1"/>
</dbReference>
<keyword evidence="2" id="KW-1185">Reference proteome</keyword>
<evidence type="ECO:0000313" key="1">
    <source>
        <dbReference type="EMBL" id="UPQ74932.1"/>
    </source>
</evidence>
<reference evidence="1" key="1">
    <citation type="submission" date="2022-04" db="EMBL/GenBank/DDBJ databases">
        <title>Evolutionary, genomic, and biogeographic characterization of Chryseobacterium nepalense represented by a plastic-degrading bacterium AC3.</title>
        <authorList>
            <person name="Yin Z."/>
            <person name="Liu X."/>
            <person name="Wang D."/>
            <person name="Xie Z."/>
        </authorList>
    </citation>
    <scope>NUCLEOTIDE SEQUENCE</scope>
    <source>
        <strain evidence="1">AC3</strain>
    </source>
</reference>
<proteinExistence type="predicted"/>